<evidence type="ECO:0000256" key="3">
    <source>
        <dbReference type="ARBA" id="ARBA00022801"/>
    </source>
</evidence>
<dbReference type="GO" id="GO:0004725">
    <property type="term" value="F:protein tyrosine phosphatase activity"/>
    <property type="evidence" value="ECO:0007669"/>
    <property type="project" value="UniProtKB-EC"/>
</dbReference>
<dbReference type="PROSITE" id="PS50056">
    <property type="entry name" value="TYR_PHOSPHATASE_2"/>
    <property type="match status" value="1"/>
</dbReference>
<dbReference type="InterPro" id="IPR000340">
    <property type="entry name" value="Dual-sp_phosphatase_cat-dom"/>
</dbReference>
<keyword evidence="8" id="KW-1185">Reference proteome</keyword>
<comment type="caution">
    <text evidence="7">The sequence shown here is derived from an EMBL/GenBank/DDBJ whole genome shotgun (WGS) entry which is preliminary data.</text>
</comment>
<dbReference type="AlphaFoldDB" id="A0A286UK02"/>
<gene>
    <name evidence="7" type="ORF">PNOK_0488500</name>
</gene>
<dbReference type="EMBL" id="NBII01000004">
    <property type="protein sequence ID" value="PAV19951.1"/>
    <property type="molecule type" value="Genomic_DNA"/>
</dbReference>
<proteinExistence type="inferred from homology"/>
<dbReference type="CDD" id="cd14498">
    <property type="entry name" value="DSP"/>
    <property type="match status" value="1"/>
</dbReference>
<accession>A0A286UK02</accession>
<dbReference type="GO" id="GO:0043409">
    <property type="term" value="P:negative regulation of MAPK cascade"/>
    <property type="evidence" value="ECO:0007669"/>
    <property type="project" value="TreeGrafter"/>
</dbReference>
<feature type="domain" description="Tyrosine-protein phosphatase" evidence="5">
    <location>
        <begin position="50"/>
        <end position="205"/>
    </location>
</feature>
<protein>
    <recommendedName>
        <fullName evidence="2">protein-tyrosine-phosphatase</fullName>
        <ecNumber evidence="2">3.1.3.48</ecNumber>
    </recommendedName>
</protein>
<evidence type="ECO:0000313" key="7">
    <source>
        <dbReference type="EMBL" id="PAV19951.1"/>
    </source>
</evidence>
<evidence type="ECO:0000259" key="5">
    <source>
        <dbReference type="PROSITE" id="PS50054"/>
    </source>
</evidence>
<evidence type="ECO:0000313" key="8">
    <source>
        <dbReference type="Proteomes" id="UP000217199"/>
    </source>
</evidence>
<keyword evidence="4" id="KW-0904">Protein phosphatase</keyword>
<evidence type="ECO:0000259" key="6">
    <source>
        <dbReference type="PROSITE" id="PS50056"/>
    </source>
</evidence>
<name>A0A286UK02_9AGAM</name>
<dbReference type="InterPro" id="IPR029021">
    <property type="entry name" value="Prot-tyrosine_phosphatase-like"/>
</dbReference>
<evidence type="ECO:0000256" key="4">
    <source>
        <dbReference type="ARBA" id="ARBA00022912"/>
    </source>
</evidence>
<dbReference type="PANTHER" id="PTHR10159">
    <property type="entry name" value="DUAL SPECIFICITY PROTEIN PHOSPHATASE"/>
    <property type="match status" value="1"/>
</dbReference>
<dbReference type="SMART" id="SM00195">
    <property type="entry name" value="DSPc"/>
    <property type="match status" value="1"/>
</dbReference>
<reference evidence="7 8" key="1">
    <citation type="journal article" date="2017" name="Mol. Ecol.">
        <title>Comparative and population genomic landscape of Phellinus noxius: A hypervariable fungus causing root rot in trees.</title>
        <authorList>
            <person name="Chung C.L."/>
            <person name="Lee T.J."/>
            <person name="Akiba M."/>
            <person name="Lee H.H."/>
            <person name="Kuo T.H."/>
            <person name="Liu D."/>
            <person name="Ke H.M."/>
            <person name="Yokoi T."/>
            <person name="Roa M.B."/>
            <person name="Lu M.J."/>
            <person name="Chang Y.Y."/>
            <person name="Ann P.J."/>
            <person name="Tsai J.N."/>
            <person name="Chen C.Y."/>
            <person name="Tzean S.S."/>
            <person name="Ota Y."/>
            <person name="Hattori T."/>
            <person name="Sahashi N."/>
            <person name="Liou R.F."/>
            <person name="Kikuchi T."/>
            <person name="Tsai I.J."/>
        </authorList>
    </citation>
    <scope>NUCLEOTIDE SEQUENCE [LARGE SCALE GENOMIC DNA]</scope>
    <source>
        <strain evidence="7 8">FFPRI411160</strain>
    </source>
</reference>
<sequence>MGVANIQTWRRAFHHSTPLPTIMSANKKPSLATIARNVVLQYSATSAYPDPSLIIPRLYLGDIIHAKDITMLRRLGVTHVLSIIEEDFDISSETADKEDIEYCTSLKRLHIPLEDKYSVDILSHLDDSTSFISEALDNPNSVILVHCFMGMSRSATAVGAFFLATTTKYSCGADVVRFLKSKRQKVSPNWGFIMQLDKYTTLWNERRAKAAREAGSDKEKGTIKPLEPIISKESWKSFETNLTIQSRQEVFQAESKMGLEIENNKMLMQCASPGRFFFLQKILSRRGK</sequence>
<dbReference type="EC" id="3.1.3.48" evidence="2"/>
<comment type="similarity">
    <text evidence="1">Belongs to the protein-tyrosine phosphatase family. Non-receptor class dual specificity subfamily.</text>
</comment>
<dbReference type="GO" id="GO:0005737">
    <property type="term" value="C:cytoplasm"/>
    <property type="evidence" value="ECO:0007669"/>
    <property type="project" value="TreeGrafter"/>
</dbReference>
<dbReference type="PROSITE" id="PS00383">
    <property type="entry name" value="TYR_PHOSPHATASE_1"/>
    <property type="match status" value="1"/>
</dbReference>
<dbReference type="Proteomes" id="UP000217199">
    <property type="component" value="Unassembled WGS sequence"/>
</dbReference>
<dbReference type="InParanoid" id="A0A286UK02"/>
<dbReference type="InterPro" id="IPR020422">
    <property type="entry name" value="TYR_PHOSPHATASE_DUAL_dom"/>
</dbReference>
<dbReference type="Gene3D" id="3.90.190.10">
    <property type="entry name" value="Protein tyrosine phosphatase superfamily"/>
    <property type="match status" value="1"/>
</dbReference>
<evidence type="ECO:0000256" key="2">
    <source>
        <dbReference type="ARBA" id="ARBA00013064"/>
    </source>
</evidence>
<feature type="domain" description="Tyrosine specific protein phosphatases" evidence="6">
    <location>
        <begin position="129"/>
        <end position="183"/>
    </location>
</feature>
<dbReference type="Pfam" id="PF00782">
    <property type="entry name" value="DSPc"/>
    <property type="match status" value="1"/>
</dbReference>
<evidence type="ECO:0000256" key="1">
    <source>
        <dbReference type="ARBA" id="ARBA00008601"/>
    </source>
</evidence>
<dbReference type="InterPro" id="IPR016130">
    <property type="entry name" value="Tyr_Pase_AS"/>
</dbReference>
<organism evidence="7 8">
    <name type="scientific">Pyrrhoderma noxium</name>
    <dbReference type="NCBI Taxonomy" id="2282107"/>
    <lineage>
        <taxon>Eukaryota</taxon>
        <taxon>Fungi</taxon>
        <taxon>Dikarya</taxon>
        <taxon>Basidiomycota</taxon>
        <taxon>Agaricomycotina</taxon>
        <taxon>Agaricomycetes</taxon>
        <taxon>Hymenochaetales</taxon>
        <taxon>Hymenochaetaceae</taxon>
        <taxon>Pyrrhoderma</taxon>
    </lineage>
</organism>
<dbReference type="SUPFAM" id="SSF52799">
    <property type="entry name" value="(Phosphotyrosine protein) phosphatases II"/>
    <property type="match status" value="1"/>
</dbReference>
<dbReference type="OrthoDB" id="2017893at2759"/>
<keyword evidence="3" id="KW-0378">Hydrolase</keyword>
<dbReference type="PANTHER" id="PTHR10159:SF519">
    <property type="entry name" value="DUAL SPECIFICITY PROTEIN PHOSPHATASE MPK3"/>
    <property type="match status" value="1"/>
</dbReference>
<dbReference type="PROSITE" id="PS50054">
    <property type="entry name" value="TYR_PHOSPHATASE_DUAL"/>
    <property type="match status" value="1"/>
</dbReference>
<dbReference type="STRING" id="2282107.A0A286UK02"/>
<dbReference type="InterPro" id="IPR000387">
    <property type="entry name" value="Tyr_Pase_dom"/>
</dbReference>